<dbReference type="OrthoDB" id="3542629at2"/>
<dbReference type="STRING" id="46177.SAMN05660976_01571"/>
<evidence type="ECO:0000256" key="1">
    <source>
        <dbReference type="SAM" id="MobiDB-lite"/>
    </source>
</evidence>
<keyword evidence="2" id="KW-0472">Membrane</keyword>
<gene>
    <name evidence="3" type="ORF">SAMN05660976_01571</name>
</gene>
<dbReference type="EMBL" id="FOBF01000003">
    <property type="protein sequence ID" value="SEK98033.1"/>
    <property type="molecule type" value="Genomic_DNA"/>
</dbReference>
<dbReference type="RefSeq" id="WP_091099277.1">
    <property type="nucleotide sequence ID" value="NZ_FOBF01000003.1"/>
</dbReference>
<accession>A0A1H7LGH7</accession>
<organism evidence="3 4">
    <name type="scientific">Nonomuraea pusilla</name>
    <dbReference type="NCBI Taxonomy" id="46177"/>
    <lineage>
        <taxon>Bacteria</taxon>
        <taxon>Bacillati</taxon>
        <taxon>Actinomycetota</taxon>
        <taxon>Actinomycetes</taxon>
        <taxon>Streptosporangiales</taxon>
        <taxon>Streptosporangiaceae</taxon>
        <taxon>Nonomuraea</taxon>
    </lineage>
</organism>
<keyword evidence="2" id="KW-1133">Transmembrane helix</keyword>
<dbReference type="AlphaFoldDB" id="A0A1H7LGH7"/>
<feature type="region of interest" description="Disordered" evidence="1">
    <location>
        <begin position="82"/>
        <end position="110"/>
    </location>
</feature>
<evidence type="ECO:0000313" key="3">
    <source>
        <dbReference type="EMBL" id="SEK98033.1"/>
    </source>
</evidence>
<dbReference type="Proteomes" id="UP000198953">
    <property type="component" value="Unassembled WGS sequence"/>
</dbReference>
<keyword evidence="2" id="KW-0812">Transmembrane</keyword>
<evidence type="ECO:0000256" key="2">
    <source>
        <dbReference type="SAM" id="Phobius"/>
    </source>
</evidence>
<keyword evidence="4" id="KW-1185">Reference proteome</keyword>
<evidence type="ECO:0000313" key="4">
    <source>
        <dbReference type="Proteomes" id="UP000198953"/>
    </source>
</evidence>
<feature type="transmembrane region" description="Helical" evidence="2">
    <location>
        <begin position="39"/>
        <end position="60"/>
    </location>
</feature>
<reference evidence="3 4" key="1">
    <citation type="submission" date="2016-10" db="EMBL/GenBank/DDBJ databases">
        <authorList>
            <person name="de Groot N.N."/>
        </authorList>
    </citation>
    <scope>NUCLEOTIDE SEQUENCE [LARGE SCALE GENOMIC DNA]</scope>
    <source>
        <strain evidence="3 4">DSM 43357</strain>
    </source>
</reference>
<name>A0A1H7LGH7_9ACTN</name>
<sequence>MTEHELRELLDDDSSGGHHRGVTVEDVYARARRIRGRRAGLAGGAGAMAAAAVAAVALALPSALPSTLPSALPSEVRGPAERGAAGVLAQPSGRPSDTPSRGLPYEHRSERGGTAETFTFTAKGGKALFLVRCPRDGYALIWLNGRFAGGESCSPARVAPPREAQSLPLLKGVNEVKAALVPASAAGDRRMTGARAGKLLDSARPYRAEWSVTVMKRPSCEARTVVLDPRTGEVRFRCPSKR</sequence>
<protein>
    <submittedName>
        <fullName evidence="3">Uncharacterized protein</fullName>
    </submittedName>
</protein>
<proteinExistence type="predicted"/>
<feature type="region of interest" description="Disordered" evidence="1">
    <location>
        <begin position="1"/>
        <end position="21"/>
    </location>
</feature>